<dbReference type="NCBIfam" id="TIGR02925">
    <property type="entry name" value="cis_trans_EpsD"/>
    <property type="match status" value="1"/>
</dbReference>
<dbReference type="Pfam" id="PF13145">
    <property type="entry name" value="Rotamase_2"/>
    <property type="match status" value="1"/>
</dbReference>
<evidence type="ECO:0000256" key="1">
    <source>
        <dbReference type="SAM" id="MobiDB-lite"/>
    </source>
</evidence>
<dbReference type="SUPFAM" id="SSF109998">
    <property type="entry name" value="Triger factor/SurA peptide-binding domain-like"/>
    <property type="match status" value="1"/>
</dbReference>
<organism evidence="3 4">
    <name type="scientific">Candidatus Methylumidiphilus alinenensis</name>
    <dbReference type="NCBI Taxonomy" id="2202197"/>
    <lineage>
        <taxon>Bacteria</taxon>
        <taxon>Pseudomonadati</taxon>
        <taxon>Pseudomonadota</taxon>
        <taxon>Gammaproteobacteria</taxon>
        <taxon>Methylococcales</taxon>
        <taxon>Candidatus Methylumidiphilus</taxon>
    </lineage>
</organism>
<gene>
    <name evidence="3" type="primary">epsD</name>
    <name evidence="3" type="ORF">DM484_18535</name>
</gene>
<feature type="domain" description="PpiC" evidence="2">
    <location>
        <begin position="132"/>
        <end position="229"/>
    </location>
</feature>
<dbReference type="PROSITE" id="PS51257">
    <property type="entry name" value="PROKAR_LIPOPROTEIN"/>
    <property type="match status" value="1"/>
</dbReference>
<protein>
    <submittedName>
        <fullName evidence="3">Peptidyl-prolyl cis-trans isomerase, EpsD family</fullName>
    </submittedName>
</protein>
<accession>A0A2W4R603</accession>
<dbReference type="AlphaFoldDB" id="A0A2W4R603"/>
<sequence>MPSYKRAMIIRKGKAGPVGFAVFCLVAVMLGGCDGKEGKIPTQVAARVNDAEITIHQVNDQLERSGFSNGAAAREESMNILDRLIDQELLVQQAKRKKLDRDPVVMQSMENAKRQILSQAYLDRMVYNHTPPSPAESKEFYAKYPELFSKRKAYKFHVFSIPKDKFNDGLKYALDSVKTGGEIASLLKNKEIDFKEDQVQWLAEQIPMGMLATIAKIKVGEIVSLEQGSMKEILLLESAVDYPVDETQAQPVIQKYIANSRNKELLSNKLKQLRAGEQITYVGQFAKTQPSTAPPVPKTKEPQASQPDDFIQKGLQGLQ</sequence>
<evidence type="ECO:0000313" key="3">
    <source>
        <dbReference type="EMBL" id="PZN75508.1"/>
    </source>
</evidence>
<dbReference type="Pfam" id="PF13624">
    <property type="entry name" value="SurA_N_3"/>
    <property type="match status" value="1"/>
</dbReference>
<dbReference type="InterPro" id="IPR014274">
    <property type="entry name" value="PPIase_EpsD"/>
</dbReference>
<dbReference type="Gene3D" id="1.10.8.1040">
    <property type="match status" value="1"/>
</dbReference>
<evidence type="ECO:0000313" key="4">
    <source>
        <dbReference type="Proteomes" id="UP000249396"/>
    </source>
</evidence>
<proteinExistence type="predicted"/>
<dbReference type="InterPro" id="IPR027304">
    <property type="entry name" value="Trigger_fact/SurA_dom_sf"/>
</dbReference>
<evidence type="ECO:0000259" key="2">
    <source>
        <dbReference type="Pfam" id="PF13145"/>
    </source>
</evidence>
<dbReference type="Proteomes" id="UP000249396">
    <property type="component" value="Unassembled WGS sequence"/>
</dbReference>
<reference evidence="3 4" key="1">
    <citation type="journal article" date="2018" name="Aquat. Microb. Ecol.">
        <title>Gammaproteobacterial methanotrophs dominate.</title>
        <authorList>
            <person name="Rissanen A.J."/>
            <person name="Saarenheimo J."/>
            <person name="Tiirola M."/>
            <person name="Peura S."/>
            <person name="Aalto S.L."/>
            <person name="Karvinen A."/>
            <person name="Nykanen H."/>
        </authorList>
    </citation>
    <scope>NUCLEOTIDE SEQUENCE [LARGE SCALE GENOMIC DNA]</scope>
    <source>
        <strain evidence="3">AMbin10</strain>
    </source>
</reference>
<feature type="region of interest" description="Disordered" evidence="1">
    <location>
        <begin position="286"/>
        <end position="319"/>
    </location>
</feature>
<dbReference type="GO" id="GO:0003755">
    <property type="term" value="F:peptidyl-prolyl cis-trans isomerase activity"/>
    <property type="evidence" value="ECO:0007669"/>
    <property type="project" value="InterPro"/>
</dbReference>
<keyword evidence="3" id="KW-0413">Isomerase</keyword>
<comment type="caution">
    <text evidence="3">The sequence shown here is derived from an EMBL/GenBank/DDBJ whole genome shotgun (WGS) entry which is preliminary data.</text>
</comment>
<name>A0A2W4R603_9GAMM</name>
<dbReference type="EMBL" id="QJPH01000383">
    <property type="protein sequence ID" value="PZN75508.1"/>
    <property type="molecule type" value="Genomic_DNA"/>
</dbReference>
<dbReference type="InterPro" id="IPR000297">
    <property type="entry name" value="PPIase_PpiC"/>
</dbReference>